<proteinExistence type="predicted"/>
<dbReference type="EMBL" id="RBZW01000014">
    <property type="protein sequence ID" value="THE65913.1"/>
    <property type="molecule type" value="Genomic_DNA"/>
</dbReference>
<dbReference type="PANTHER" id="PTHR43096">
    <property type="entry name" value="DNAJ HOMOLOG 1, MITOCHONDRIAL-RELATED"/>
    <property type="match status" value="1"/>
</dbReference>
<dbReference type="OrthoDB" id="11397at2157"/>
<evidence type="ECO:0000256" key="2">
    <source>
        <dbReference type="SAM" id="Phobius"/>
    </source>
</evidence>
<feature type="compositionally biased region" description="Low complexity" evidence="1">
    <location>
        <begin position="111"/>
        <end position="126"/>
    </location>
</feature>
<feature type="transmembrane region" description="Helical" evidence="2">
    <location>
        <begin position="378"/>
        <end position="396"/>
    </location>
</feature>
<dbReference type="PROSITE" id="PS50076">
    <property type="entry name" value="DNAJ_2"/>
    <property type="match status" value="1"/>
</dbReference>
<keyword evidence="5" id="KW-1185">Reference proteome</keyword>
<keyword evidence="2" id="KW-1133">Transmembrane helix</keyword>
<dbReference type="GO" id="GO:0051082">
    <property type="term" value="F:unfolded protein binding"/>
    <property type="evidence" value="ECO:0007669"/>
    <property type="project" value="TreeGrafter"/>
</dbReference>
<evidence type="ECO:0000313" key="4">
    <source>
        <dbReference type="EMBL" id="THE65913.1"/>
    </source>
</evidence>
<dbReference type="RefSeq" id="WP_141463645.1">
    <property type="nucleotide sequence ID" value="NZ_RBZW01000014.1"/>
</dbReference>
<dbReference type="SMART" id="SM00271">
    <property type="entry name" value="DnaJ"/>
    <property type="match status" value="1"/>
</dbReference>
<feature type="region of interest" description="Disordered" evidence="1">
    <location>
        <begin position="73"/>
        <end position="239"/>
    </location>
</feature>
<feature type="transmembrane region" description="Helical" evidence="2">
    <location>
        <begin position="436"/>
        <end position="456"/>
    </location>
</feature>
<sequence>MTEDFYDLLDVSPDASQDEITSAYREKVRDYHPDVNDDDRAQAQFTALTKANEILGDPVERRAYDRLGHETYVAKRTSGIPSPDVWASRVDDSERSVTESPAAADDNPSETGRGATAGEKTGTATGSDSQMSSGTTGAHAGDSSRSDRARTRSTTDRSTTDRTSESSTSADSAGSTTQSTATTTTHTTKTNRETATTGESTASRATGGTATGRSSATAGSTGTRSSTRTTTPSEPARADNSVVRWWRRRNVAMPLLWCSLVVYLAGVAHYAGANETALETLWADLRAGGLAPTAVWETLSSGRYGLETPLAFVTAVEPIAPSLPPTQWYGLLAGIVGLTVVAIGGSRLAIRSDPWGPITMDETIVLALALALSTGLYGGPLLAGTVLLPLLFGIVVHHTRRRPGWTPTYLYVVPVLAPIVGLGALAGGITSLPLELGAFVACPLVGGLWLPLRATIRKHLGR</sequence>
<feature type="transmembrane region" description="Helical" evidence="2">
    <location>
        <begin position="251"/>
        <end position="272"/>
    </location>
</feature>
<dbReference type="AlphaFoldDB" id="A0A4S3TRD4"/>
<keyword evidence="2" id="KW-0812">Transmembrane</keyword>
<accession>A0A4S3TRD4</accession>
<protein>
    <submittedName>
        <fullName evidence="4">J domain-containing protein</fullName>
    </submittedName>
</protein>
<organism evidence="4 5">
    <name type="scientific">Salinadaptatus halalkaliphilus</name>
    <dbReference type="NCBI Taxonomy" id="2419781"/>
    <lineage>
        <taxon>Archaea</taxon>
        <taxon>Methanobacteriati</taxon>
        <taxon>Methanobacteriota</taxon>
        <taxon>Stenosarchaea group</taxon>
        <taxon>Halobacteria</taxon>
        <taxon>Halobacteriales</taxon>
        <taxon>Natrialbaceae</taxon>
        <taxon>Salinadaptatus</taxon>
    </lineage>
</organism>
<evidence type="ECO:0000313" key="5">
    <source>
        <dbReference type="Proteomes" id="UP000318864"/>
    </source>
</evidence>
<evidence type="ECO:0000256" key="1">
    <source>
        <dbReference type="SAM" id="MobiDB-lite"/>
    </source>
</evidence>
<dbReference type="InterPro" id="IPR036869">
    <property type="entry name" value="J_dom_sf"/>
</dbReference>
<name>A0A4S3TRD4_9EURY</name>
<dbReference type="PANTHER" id="PTHR43096:SF58">
    <property type="entry name" value="CHAPERONE DNAJ-DOMAIN SUPERFAMILY PROTEIN"/>
    <property type="match status" value="1"/>
</dbReference>
<dbReference type="Pfam" id="PF00226">
    <property type="entry name" value="DnaJ"/>
    <property type="match status" value="1"/>
</dbReference>
<feature type="domain" description="J" evidence="3">
    <location>
        <begin position="4"/>
        <end position="68"/>
    </location>
</feature>
<dbReference type="Gene3D" id="1.10.287.110">
    <property type="entry name" value="DnaJ domain"/>
    <property type="match status" value="1"/>
</dbReference>
<dbReference type="InterPro" id="IPR018253">
    <property type="entry name" value="DnaJ_domain_CS"/>
</dbReference>
<feature type="transmembrane region" description="Helical" evidence="2">
    <location>
        <begin position="408"/>
        <end position="430"/>
    </location>
</feature>
<comment type="caution">
    <text evidence="4">The sequence shown here is derived from an EMBL/GenBank/DDBJ whole genome shotgun (WGS) entry which is preliminary data.</text>
</comment>
<dbReference type="PRINTS" id="PR00625">
    <property type="entry name" value="JDOMAIN"/>
</dbReference>
<keyword evidence="2" id="KW-0472">Membrane</keyword>
<feature type="compositionally biased region" description="Low complexity" evidence="1">
    <location>
        <begin position="165"/>
        <end position="235"/>
    </location>
</feature>
<evidence type="ECO:0000259" key="3">
    <source>
        <dbReference type="PROSITE" id="PS50076"/>
    </source>
</evidence>
<feature type="compositionally biased region" description="Basic and acidic residues" evidence="1">
    <location>
        <begin position="142"/>
        <end position="164"/>
    </location>
</feature>
<dbReference type="InterPro" id="IPR001623">
    <property type="entry name" value="DnaJ_domain"/>
</dbReference>
<dbReference type="GO" id="GO:0042026">
    <property type="term" value="P:protein refolding"/>
    <property type="evidence" value="ECO:0007669"/>
    <property type="project" value="TreeGrafter"/>
</dbReference>
<dbReference type="Proteomes" id="UP000318864">
    <property type="component" value="Unassembled WGS sequence"/>
</dbReference>
<dbReference type="GO" id="GO:0005737">
    <property type="term" value="C:cytoplasm"/>
    <property type="evidence" value="ECO:0007669"/>
    <property type="project" value="TreeGrafter"/>
</dbReference>
<feature type="compositionally biased region" description="Polar residues" evidence="1">
    <location>
        <begin position="127"/>
        <end position="136"/>
    </location>
</feature>
<dbReference type="PROSITE" id="PS00636">
    <property type="entry name" value="DNAJ_1"/>
    <property type="match status" value="1"/>
</dbReference>
<feature type="transmembrane region" description="Helical" evidence="2">
    <location>
        <begin position="328"/>
        <end position="348"/>
    </location>
</feature>
<dbReference type="SUPFAM" id="SSF46565">
    <property type="entry name" value="Chaperone J-domain"/>
    <property type="match status" value="1"/>
</dbReference>
<gene>
    <name evidence="4" type="ORF">D8Y22_05160</name>
</gene>
<reference evidence="4 5" key="1">
    <citation type="submission" date="2018-10" db="EMBL/GenBank/DDBJ databases">
        <title>Natronolimnobius sp. XQ-INN 246 isolated from Inner Mongolia Autonomous Region of China.</title>
        <authorList>
            <person name="Xue Q."/>
        </authorList>
    </citation>
    <scope>NUCLEOTIDE SEQUENCE [LARGE SCALE GENOMIC DNA]</scope>
    <source>
        <strain evidence="4 5">XQ-INN 246</strain>
    </source>
</reference>
<dbReference type="CDD" id="cd06257">
    <property type="entry name" value="DnaJ"/>
    <property type="match status" value="1"/>
</dbReference>